<evidence type="ECO:0000313" key="2">
    <source>
        <dbReference type="EMBL" id="AYV78361.1"/>
    </source>
</evidence>
<evidence type="ECO:0000256" key="1">
    <source>
        <dbReference type="SAM" id="Coils"/>
    </source>
</evidence>
<name>A0A3G4ZWJ6_9VIRU</name>
<reference evidence="2" key="1">
    <citation type="submission" date="2018-10" db="EMBL/GenBank/DDBJ databases">
        <title>Hidden diversity of soil giant viruses.</title>
        <authorList>
            <person name="Schulz F."/>
            <person name="Alteio L."/>
            <person name="Goudeau D."/>
            <person name="Ryan E.M."/>
            <person name="Malmstrom R.R."/>
            <person name="Blanchard J."/>
            <person name="Woyke T."/>
        </authorList>
    </citation>
    <scope>NUCLEOTIDE SEQUENCE</scope>
    <source>
        <strain evidence="2">EDV1</strain>
    </source>
</reference>
<organism evidence="2">
    <name type="scientific">Edafosvirus sp</name>
    <dbReference type="NCBI Taxonomy" id="2487765"/>
    <lineage>
        <taxon>Viruses</taxon>
        <taxon>Varidnaviria</taxon>
        <taxon>Bamfordvirae</taxon>
        <taxon>Nucleocytoviricota</taxon>
        <taxon>Megaviricetes</taxon>
        <taxon>Imitervirales</taxon>
        <taxon>Mimiviridae</taxon>
        <taxon>Klosneuvirinae</taxon>
    </lineage>
</organism>
<proteinExistence type="predicted"/>
<dbReference type="EMBL" id="MK072075">
    <property type="protein sequence ID" value="AYV78361.1"/>
    <property type="molecule type" value="Genomic_DNA"/>
</dbReference>
<keyword evidence="1" id="KW-0175">Coiled coil</keyword>
<gene>
    <name evidence="2" type="ORF">Edafosvirus10_36</name>
</gene>
<protein>
    <submittedName>
        <fullName evidence="2">Uncharacterized protein</fullName>
    </submittedName>
</protein>
<sequence length="218" mass="26096">MSLLDKYDMACKEYDWIHQNYKTYVLDNKTQFEGSVVSIKFSEIIKLFSIVDECGGLILYICKSDSNDHFLYALFKMLDRENKYYKIVKTILRTMLNRFQVTDFDWCQNRIFPIYQLPHILLYKIIKYISIELKIPKEHQEIIDNVRHIMRKSNQPRKFPLHIGKTLFVESGKELSIQCDKLKQELMKLKNDISDIYILNINCYTIPDISKLIIEYIL</sequence>
<feature type="coiled-coil region" evidence="1">
    <location>
        <begin position="172"/>
        <end position="199"/>
    </location>
</feature>
<accession>A0A3G4ZWJ6</accession>